<dbReference type="Proteomes" id="UP000019763">
    <property type="component" value="Unassembled WGS sequence"/>
</dbReference>
<name>A0A023B7Q7_GRENI</name>
<reference evidence="1" key="1">
    <citation type="submission" date="2013-12" db="EMBL/GenBank/DDBJ databases">
        <authorList>
            <person name="Omoto C.K."/>
            <person name="Sibley D."/>
            <person name="Venepally P."/>
            <person name="Hadjithomas M."/>
            <person name="Karamycheva S."/>
            <person name="Brunk B."/>
            <person name="Roos D."/>
            <person name="Caler E."/>
            <person name="Lorenzi H."/>
        </authorList>
    </citation>
    <scope>NUCLEOTIDE SEQUENCE</scope>
</reference>
<evidence type="ECO:0000313" key="2">
    <source>
        <dbReference type="Proteomes" id="UP000019763"/>
    </source>
</evidence>
<protein>
    <submittedName>
        <fullName evidence="1">Uncharacterized protein</fullName>
    </submittedName>
</protein>
<gene>
    <name evidence="1" type="ORF">GNI_067330</name>
</gene>
<dbReference type="RefSeq" id="XP_011130190.1">
    <property type="nucleotide sequence ID" value="XM_011131888.1"/>
</dbReference>
<dbReference type="GeneID" id="22912475"/>
<sequence length="232" mass="26446">MNEVNLVNYLLPMSSDISLIDNDTINGERMLNSLELLYTKTSAPAEPETKMHGSSPPKGPSLLRRICGELKKRPIILVPSQDTHWNQGCIDIRNFKSILASPVCPIQDSDEMRLTAMLNIKGNPVKICVLPLSQIVKFRDQDWEYVISVILTGADWEWNQIGGAFLDGKLRNNIKLWFIKESEASIPKFIQTESERINILNCGRDTTHASDFWMNMTEHLCSRYEADDNMDF</sequence>
<accession>A0A023B7Q7</accession>
<evidence type="ECO:0000313" key="1">
    <source>
        <dbReference type="EMBL" id="EZG67637.1"/>
    </source>
</evidence>
<dbReference type="EMBL" id="AFNH02000506">
    <property type="protein sequence ID" value="EZG67637.1"/>
    <property type="molecule type" value="Genomic_DNA"/>
</dbReference>
<dbReference type="AlphaFoldDB" id="A0A023B7Q7"/>
<comment type="caution">
    <text evidence="1">The sequence shown here is derived from an EMBL/GenBank/DDBJ whole genome shotgun (WGS) entry which is preliminary data.</text>
</comment>
<proteinExistence type="predicted"/>
<dbReference type="Gene3D" id="3.40.50.11990">
    <property type="entry name" value="RNA polymerase II accessory factor, Cdc73 C-terminal domain"/>
    <property type="match status" value="1"/>
</dbReference>
<dbReference type="VEuPathDB" id="CryptoDB:GNI_067330"/>
<keyword evidence="2" id="KW-1185">Reference proteome</keyword>
<dbReference type="InterPro" id="IPR038103">
    <property type="entry name" value="CDC73_C_sf"/>
</dbReference>
<organism evidence="1 2">
    <name type="scientific">Gregarina niphandrodes</name>
    <name type="common">Septate eugregarine</name>
    <dbReference type="NCBI Taxonomy" id="110365"/>
    <lineage>
        <taxon>Eukaryota</taxon>
        <taxon>Sar</taxon>
        <taxon>Alveolata</taxon>
        <taxon>Apicomplexa</taxon>
        <taxon>Conoidasida</taxon>
        <taxon>Gregarinasina</taxon>
        <taxon>Eugregarinorida</taxon>
        <taxon>Gregarinidae</taxon>
        <taxon>Gregarina</taxon>
    </lineage>
</organism>